<evidence type="ECO:0000313" key="4">
    <source>
        <dbReference type="Proteomes" id="UP000823897"/>
    </source>
</evidence>
<dbReference type="AlphaFoldDB" id="A0A9D2R4E4"/>
<proteinExistence type="predicted"/>
<name>A0A9D2R4E4_9FIRM</name>
<feature type="region of interest" description="Disordered" evidence="1">
    <location>
        <begin position="1"/>
        <end position="20"/>
    </location>
</feature>
<keyword evidence="2" id="KW-0812">Transmembrane</keyword>
<feature type="compositionally biased region" description="Basic and acidic residues" evidence="1">
    <location>
        <begin position="48"/>
        <end position="89"/>
    </location>
</feature>
<dbReference type="Proteomes" id="UP000823897">
    <property type="component" value="Unassembled WGS sequence"/>
</dbReference>
<evidence type="ECO:0000256" key="2">
    <source>
        <dbReference type="SAM" id="Phobius"/>
    </source>
</evidence>
<evidence type="ECO:0000313" key="3">
    <source>
        <dbReference type="EMBL" id="HJD33486.1"/>
    </source>
</evidence>
<feature type="compositionally biased region" description="Basic residues" evidence="1">
    <location>
        <begin position="1"/>
        <end position="19"/>
    </location>
</feature>
<protein>
    <submittedName>
        <fullName evidence="3">Uncharacterized protein</fullName>
    </submittedName>
</protein>
<comment type="caution">
    <text evidence="3">The sequence shown here is derived from an EMBL/GenBank/DDBJ whole genome shotgun (WGS) entry which is preliminary data.</text>
</comment>
<sequence>MNRKEKNRSRRESGKKKTPLSRNGKVLILVCAAALLAGAAVWWALEGGHGKENSGRDRQTADTDRAGEKREAQDSAGDDGAKSGEEAKDGGNAGSSGTGSGENSAIGFDPDIREEMSLPYTVPGTQLVIDRVDSYSGVYIEDGSDEDVEDIFAIHVQNQGENVEYSSINLEVGGKQLNFEISDLPAGSGISVLESSRTPYESGAVLYRGSQTAYIDEFDMMSAELGIIVGEDNGVTVTNLTDRDIPCIRIFYKFVQEDEYLGGITYTAKIEELEGNGTTTVYPSHFSAKGSRIMMVRTYDTAG</sequence>
<reference evidence="3" key="2">
    <citation type="submission" date="2021-04" db="EMBL/GenBank/DDBJ databases">
        <authorList>
            <person name="Gilroy R."/>
        </authorList>
    </citation>
    <scope>NUCLEOTIDE SEQUENCE</scope>
    <source>
        <strain evidence="3">ChiGjej3B3-11674</strain>
    </source>
</reference>
<feature type="transmembrane region" description="Helical" evidence="2">
    <location>
        <begin position="26"/>
        <end position="45"/>
    </location>
</feature>
<evidence type="ECO:0000256" key="1">
    <source>
        <dbReference type="SAM" id="MobiDB-lite"/>
    </source>
</evidence>
<feature type="region of interest" description="Disordered" evidence="1">
    <location>
        <begin position="48"/>
        <end position="108"/>
    </location>
</feature>
<accession>A0A9D2R4E4</accession>
<gene>
    <name evidence="3" type="ORF">H9911_02950</name>
</gene>
<keyword evidence="2" id="KW-0472">Membrane</keyword>
<organism evidence="3 4">
    <name type="scientific">Candidatus Mediterraneibacter tabaqchaliae</name>
    <dbReference type="NCBI Taxonomy" id="2838689"/>
    <lineage>
        <taxon>Bacteria</taxon>
        <taxon>Bacillati</taxon>
        <taxon>Bacillota</taxon>
        <taxon>Clostridia</taxon>
        <taxon>Lachnospirales</taxon>
        <taxon>Lachnospiraceae</taxon>
        <taxon>Mediterraneibacter</taxon>
    </lineage>
</organism>
<dbReference type="EMBL" id="DWUV01000057">
    <property type="protein sequence ID" value="HJD33486.1"/>
    <property type="molecule type" value="Genomic_DNA"/>
</dbReference>
<reference evidence="3" key="1">
    <citation type="journal article" date="2021" name="PeerJ">
        <title>Extensive microbial diversity within the chicken gut microbiome revealed by metagenomics and culture.</title>
        <authorList>
            <person name="Gilroy R."/>
            <person name="Ravi A."/>
            <person name="Getino M."/>
            <person name="Pursley I."/>
            <person name="Horton D.L."/>
            <person name="Alikhan N.F."/>
            <person name="Baker D."/>
            <person name="Gharbi K."/>
            <person name="Hall N."/>
            <person name="Watson M."/>
            <person name="Adriaenssens E.M."/>
            <person name="Foster-Nyarko E."/>
            <person name="Jarju S."/>
            <person name="Secka A."/>
            <person name="Antonio M."/>
            <person name="Oren A."/>
            <person name="Chaudhuri R.R."/>
            <person name="La Ragione R."/>
            <person name="Hildebrand F."/>
            <person name="Pallen M.J."/>
        </authorList>
    </citation>
    <scope>NUCLEOTIDE SEQUENCE</scope>
    <source>
        <strain evidence="3">ChiGjej3B3-11674</strain>
    </source>
</reference>
<feature type="compositionally biased region" description="Gly residues" evidence="1">
    <location>
        <begin position="91"/>
        <end position="100"/>
    </location>
</feature>
<keyword evidence="2" id="KW-1133">Transmembrane helix</keyword>